<proteinExistence type="predicted"/>
<accession>A0A377H6R0</accession>
<name>A0A377H6R0_9PAST</name>
<evidence type="ECO:0000313" key="1">
    <source>
        <dbReference type="EMBL" id="STO37820.1"/>
    </source>
</evidence>
<dbReference type="GeneID" id="77264055"/>
<protein>
    <submittedName>
        <fullName evidence="1">Uncharacterized protein</fullName>
    </submittedName>
</protein>
<organism evidence="1 2">
    <name type="scientific">Gallibacterium anatis</name>
    <dbReference type="NCBI Taxonomy" id="750"/>
    <lineage>
        <taxon>Bacteria</taxon>
        <taxon>Pseudomonadati</taxon>
        <taxon>Pseudomonadota</taxon>
        <taxon>Gammaproteobacteria</taxon>
        <taxon>Pasteurellales</taxon>
        <taxon>Pasteurellaceae</taxon>
        <taxon>Gallibacterium</taxon>
    </lineage>
</organism>
<evidence type="ECO:0000313" key="2">
    <source>
        <dbReference type="Proteomes" id="UP000254232"/>
    </source>
</evidence>
<reference evidence="1 2" key="1">
    <citation type="submission" date="2018-06" db="EMBL/GenBank/DDBJ databases">
        <authorList>
            <consortium name="Pathogen Informatics"/>
            <person name="Doyle S."/>
        </authorList>
    </citation>
    <scope>NUCLEOTIDE SEQUENCE [LARGE SCALE GENOMIC DNA]</scope>
    <source>
        <strain evidence="1 2">NCTC11413</strain>
    </source>
</reference>
<dbReference type="EMBL" id="UGGZ01000001">
    <property type="protein sequence ID" value="STO37820.1"/>
    <property type="molecule type" value="Genomic_DNA"/>
</dbReference>
<gene>
    <name evidence="1" type="ORF">NCTC11413_00940</name>
</gene>
<dbReference type="RefSeq" id="WP_018346593.1">
    <property type="nucleotide sequence ID" value="NZ_UGGZ01000001.1"/>
</dbReference>
<dbReference type="AlphaFoldDB" id="A0A377H6R0"/>
<sequence length="59" mass="6648">MEKPEKSTPVVRLTKPLTIAVGELAEEERRTVSNMTHVLLEEALNARGIFLKSADGWRK</sequence>
<dbReference type="Proteomes" id="UP000254232">
    <property type="component" value="Unassembled WGS sequence"/>
</dbReference>